<evidence type="ECO:0000256" key="3">
    <source>
        <dbReference type="RuleBase" id="RU000363"/>
    </source>
</evidence>
<proteinExistence type="inferred from homology"/>
<dbReference type="PANTHER" id="PTHR43391:SF82">
    <property type="entry name" value="OXIDOREDUCTASE SADH-RELATED"/>
    <property type="match status" value="1"/>
</dbReference>
<keyword evidence="6" id="KW-1185">Reference proteome</keyword>
<reference evidence="6" key="1">
    <citation type="journal article" date="2019" name="Int. J. Syst. Evol. Microbiol.">
        <title>The Global Catalogue of Microorganisms (GCM) 10K type strain sequencing project: providing services to taxonomists for standard genome sequencing and annotation.</title>
        <authorList>
            <consortium name="The Broad Institute Genomics Platform"/>
            <consortium name="The Broad Institute Genome Sequencing Center for Infectious Disease"/>
            <person name="Wu L."/>
            <person name="Ma J."/>
        </authorList>
    </citation>
    <scope>NUCLEOTIDE SEQUENCE [LARGE SCALE GENOMIC DNA]</scope>
    <source>
        <strain evidence="6">JCM 4395</strain>
    </source>
</reference>
<dbReference type="SUPFAM" id="SSF51735">
    <property type="entry name" value="NAD(P)-binding Rossmann-fold domains"/>
    <property type="match status" value="1"/>
</dbReference>
<dbReference type="PROSITE" id="PS00061">
    <property type="entry name" value="ADH_SHORT"/>
    <property type="match status" value="1"/>
</dbReference>
<protein>
    <submittedName>
        <fullName evidence="5">SDR family oxidoreductase</fullName>
    </submittedName>
</protein>
<dbReference type="Gene3D" id="3.40.50.720">
    <property type="entry name" value="NAD(P)-binding Rossmann-like Domain"/>
    <property type="match status" value="1"/>
</dbReference>
<accession>A0ABP5XWH9</accession>
<dbReference type="RefSeq" id="WP_344397866.1">
    <property type="nucleotide sequence ID" value="NZ_BAAASG010000001.1"/>
</dbReference>
<dbReference type="InterPro" id="IPR036291">
    <property type="entry name" value="NAD(P)-bd_dom_sf"/>
</dbReference>
<comment type="similarity">
    <text evidence="1 3">Belongs to the short-chain dehydrogenases/reductases (SDR) family.</text>
</comment>
<dbReference type="PRINTS" id="PR00080">
    <property type="entry name" value="SDRFAMILY"/>
</dbReference>
<dbReference type="Pfam" id="PF00106">
    <property type="entry name" value="adh_short"/>
    <property type="match status" value="1"/>
</dbReference>
<evidence type="ECO:0000256" key="2">
    <source>
        <dbReference type="ARBA" id="ARBA00023002"/>
    </source>
</evidence>
<evidence type="ECO:0000256" key="4">
    <source>
        <dbReference type="SAM" id="MobiDB-lite"/>
    </source>
</evidence>
<sequence length="293" mass="30519">MHGGKGNWRPVRRPRKEGTVNGPSPVAVVTGAARGVGRAVAGRLAGDGYRLVLGDVDGHGLHRAAAELGGEPVLVEGDIARAEAAEQLAGAAEAHFGRLDVWVNNAGIVPLGRLDDQEAGLLAYACQVNLTGTVQGCRAAALRMHPQGGGHIVNIASVLAVKPLPGFAAYSATKAGVLALSRSLHRELRVDGIHVTAVLPYMVHTAAAAGIRPRVLPALRPQQVADAVAGVLQRPRPQVFVPRAARLLSLTALLPQWADGMIDALLGTDAIARDADAALRGPYETELRDWGST</sequence>
<dbReference type="InterPro" id="IPR002347">
    <property type="entry name" value="SDR_fam"/>
</dbReference>
<evidence type="ECO:0000313" key="5">
    <source>
        <dbReference type="EMBL" id="GAA2470357.1"/>
    </source>
</evidence>
<feature type="region of interest" description="Disordered" evidence="4">
    <location>
        <begin position="1"/>
        <end position="24"/>
    </location>
</feature>
<dbReference type="EMBL" id="BAAASG010000001">
    <property type="protein sequence ID" value="GAA2470357.1"/>
    <property type="molecule type" value="Genomic_DNA"/>
</dbReference>
<comment type="caution">
    <text evidence="5">The sequence shown here is derived from an EMBL/GenBank/DDBJ whole genome shotgun (WGS) entry which is preliminary data.</text>
</comment>
<keyword evidence="2" id="KW-0560">Oxidoreductase</keyword>
<name>A0ABP5XWH9_STRLO</name>
<dbReference type="CDD" id="cd05233">
    <property type="entry name" value="SDR_c"/>
    <property type="match status" value="1"/>
</dbReference>
<gene>
    <name evidence="5" type="ORF">GCM10010276_00480</name>
</gene>
<evidence type="ECO:0000256" key="1">
    <source>
        <dbReference type="ARBA" id="ARBA00006484"/>
    </source>
</evidence>
<dbReference type="Proteomes" id="UP001501777">
    <property type="component" value="Unassembled WGS sequence"/>
</dbReference>
<dbReference type="PANTHER" id="PTHR43391">
    <property type="entry name" value="RETINOL DEHYDROGENASE-RELATED"/>
    <property type="match status" value="1"/>
</dbReference>
<evidence type="ECO:0000313" key="6">
    <source>
        <dbReference type="Proteomes" id="UP001501777"/>
    </source>
</evidence>
<dbReference type="InterPro" id="IPR020904">
    <property type="entry name" value="Sc_DH/Rdtase_CS"/>
</dbReference>
<organism evidence="5 6">
    <name type="scientific">Streptomyces longisporus</name>
    <dbReference type="NCBI Taxonomy" id="1948"/>
    <lineage>
        <taxon>Bacteria</taxon>
        <taxon>Bacillati</taxon>
        <taxon>Actinomycetota</taxon>
        <taxon>Actinomycetes</taxon>
        <taxon>Kitasatosporales</taxon>
        <taxon>Streptomycetaceae</taxon>
        <taxon>Streptomyces</taxon>
    </lineage>
</organism>
<dbReference type="PRINTS" id="PR00081">
    <property type="entry name" value="GDHRDH"/>
</dbReference>